<dbReference type="SUPFAM" id="SSF53474">
    <property type="entry name" value="alpha/beta-Hydrolases"/>
    <property type="match status" value="1"/>
</dbReference>
<evidence type="ECO:0000313" key="3">
    <source>
        <dbReference type="Proteomes" id="UP000523821"/>
    </source>
</evidence>
<gene>
    <name evidence="2" type="ORF">GGQ63_000620</name>
</gene>
<dbReference type="RefSeq" id="WP_183852371.1">
    <property type="nucleotide sequence ID" value="NZ_JACHOO010000001.1"/>
</dbReference>
<dbReference type="InterPro" id="IPR050471">
    <property type="entry name" value="AB_hydrolase"/>
</dbReference>
<name>A0A7W9CUF7_9HYPH</name>
<comment type="caution">
    <text evidence="2">The sequence shown here is derived from an EMBL/GenBank/DDBJ whole genome shotgun (WGS) entry which is preliminary data.</text>
</comment>
<accession>A0A7W9CUF7</accession>
<dbReference type="AlphaFoldDB" id="A0A7W9CUF7"/>
<feature type="domain" description="AB hydrolase-1" evidence="1">
    <location>
        <begin position="22"/>
        <end position="168"/>
    </location>
</feature>
<dbReference type="PANTHER" id="PTHR43433">
    <property type="entry name" value="HYDROLASE, ALPHA/BETA FOLD FAMILY PROTEIN"/>
    <property type="match status" value="1"/>
</dbReference>
<dbReference type="InterPro" id="IPR029058">
    <property type="entry name" value="AB_hydrolase_fold"/>
</dbReference>
<dbReference type="EMBL" id="JACHOO010000001">
    <property type="protein sequence ID" value="MBB5751577.1"/>
    <property type="molecule type" value="Genomic_DNA"/>
</dbReference>
<dbReference type="Pfam" id="PF00561">
    <property type="entry name" value="Abhydrolase_1"/>
    <property type="match status" value="1"/>
</dbReference>
<dbReference type="Gene3D" id="3.40.50.1820">
    <property type="entry name" value="alpha/beta hydrolase"/>
    <property type="match status" value="1"/>
</dbReference>
<protein>
    <submittedName>
        <fullName evidence="2">Pimeloyl-ACP methyl ester carboxylesterase</fullName>
    </submittedName>
</protein>
<reference evidence="2 3" key="1">
    <citation type="submission" date="2020-08" db="EMBL/GenBank/DDBJ databases">
        <title>Genomic Encyclopedia of Type Strains, Phase IV (KMG-IV): sequencing the most valuable type-strain genomes for metagenomic binning, comparative biology and taxonomic classification.</title>
        <authorList>
            <person name="Goeker M."/>
        </authorList>
    </citation>
    <scope>NUCLEOTIDE SEQUENCE [LARGE SCALE GENOMIC DNA]</scope>
    <source>
        <strain evidence="2 3">DSM 16268</strain>
    </source>
</reference>
<evidence type="ECO:0000313" key="2">
    <source>
        <dbReference type="EMBL" id="MBB5751577.1"/>
    </source>
</evidence>
<proteinExistence type="predicted"/>
<organism evidence="2 3">
    <name type="scientific">Prosthecomicrobium pneumaticum</name>
    <dbReference type="NCBI Taxonomy" id="81895"/>
    <lineage>
        <taxon>Bacteria</taxon>
        <taxon>Pseudomonadati</taxon>
        <taxon>Pseudomonadota</taxon>
        <taxon>Alphaproteobacteria</taxon>
        <taxon>Hyphomicrobiales</taxon>
        <taxon>Kaistiaceae</taxon>
        <taxon>Prosthecomicrobium</taxon>
    </lineage>
</organism>
<dbReference type="Proteomes" id="UP000523821">
    <property type="component" value="Unassembled WGS sequence"/>
</dbReference>
<dbReference type="PANTHER" id="PTHR43433:SF5">
    <property type="entry name" value="AB HYDROLASE-1 DOMAIN-CONTAINING PROTEIN"/>
    <property type="match status" value="1"/>
</dbReference>
<dbReference type="InterPro" id="IPR000073">
    <property type="entry name" value="AB_hydrolase_1"/>
</dbReference>
<sequence length="278" mass="29014">MTGFLRRDGARLRIVEAGEGFPVLFQHGLGGDAAQVADNVAEMAGLRRITIECRGHGGSTAGDVRPFTIGLFADDVLAAADALGLDRFALGGISMGAAIALSIGARHPDRVAALVLARPAWLFAPAPDNMRPYAEVAAALRALPPDAARARFAASDCAAMLSRDAPDNLASLLGFFGRPDPPLTAELLADIAADGPGVTEAEARALDVPTLVIGHGVDHAHPVAFARALAATLPRARLVEIAPKATDRARHRDEFRAAVADFLAATLPLRPVTEEPRP</sequence>
<dbReference type="PRINTS" id="PR00111">
    <property type="entry name" value="ABHYDROLASE"/>
</dbReference>
<keyword evidence="3" id="KW-1185">Reference proteome</keyword>
<evidence type="ECO:0000259" key="1">
    <source>
        <dbReference type="Pfam" id="PF00561"/>
    </source>
</evidence>